<accession>A0ABQ4PQ21</accession>
<protein>
    <recommendedName>
        <fullName evidence="3">Helix-turn-helix domain-containing protein</fullName>
    </recommendedName>
</protein>
<evidence type="ECO:0000313" key="2">
    <source>
        <dbReference type="Proteomes" id="UP000887104"/>
    </source>
</evidence>
<dbReference type="RefSeq" id="WP_220782917.1">
    <property type="nucleotide sequence ID" value="NZ_BPEY01000104.1"/>
</dbReference>
<evidence type="ECO:0000313" key="1">
    <source>
        <dbReference type="EMBL" id="GIU51078.1"/>
    </source>
</evidence>
<dbReference type="SUPFAM" id="SSF46689">
    <property type="entry name" value="Homeodomain-like"/>
    <property type="match status" value="1"/>
</dbReference>
<dbReference type="InterPro" id="IPR009057">
    <property type="entry name" value="Homeodomain-like_sf"/>
</dbReference>
<gene>
    <name evidence="1" type="ORF">TUM4438_39420</name>
</gene>
<sequence length="87" mass="10133">MLLTMSQKELNRVNVIRDVCERRLTQIEASSLLQLTRRHVQRLVNRYREQGESGLTSLRCGQPNQSHLTFLNVITQQISSCKPYDMT</sequence>
<organism evidence="1 2">
    <name type="scientific">Shewanella sairae</name>
    <dbReference type="NCBI Taxonomy" id="190310"/>
    <lineage>
        <taxon>Bacteria</taxon>
        <taxon>Pseudomonadati</taxon>
        <taxon>Pseudomonadota</taxon>
        <taxon>Gammaproteobacteria</taxon>
        <taxon>Alteromonadales</taxon>
        <taxon>Shewanellaceae</taxon>
        <taxon>Shewanella</taxon>
    </lineage>
</organism>
<keyword evidence="2" id="KW-1185">Reference proteome</keyword>
<dbReference type="Proteomes" id="UP000887104">
    <property type="component" value="Unassembled WGS sequence"/>
</dbReference>
<name>A0ABQ4PQ21_9GAMM</name>
<dbReference type="EMBL" id="BPEY01000104">
    <property type="protein sequence ID" value="GIU51078.1"/>
    <property type="molecule type" value="Genomic_DNA"/>
</dbReference>
<dbReference type="Pfam" id="PF13384">
    <property type="entry name" value="HTH_23"/>
    <property type="match status" value="1"/>
</dbReference>
<evidence type="ECO:0008006" key="3">
    <source>
        <dbReference type="Google" id="ProtNLM"/>
    </source>
</evidence>
<comment type="caution">
    <text evidence="1">The sequence shown here is derived from an EMBL/GenBank/DDBJ whole genome shotgun (WGS) entry which is preliminary data.</text>
</comment>
<proteinExistence type="predicted"/>
<reference evidence="1" key="1">
    <citation type="submission" date="2021-05" db="EMBL/GenBank/DDBJ databases">
        <title>Molecular characterization for Shewanella algae harboring chromosomal blaOXA-55-like strains isolated from clinical and environment sample.</title>
        <authorList>
            <person name="Ohama Y."/>
            <person name="Aoki K."/>
            <person name="Harada S."/>
            <person name="Moriya K."/>
            <person name="Ishii Y."/>
            <person name="Tateda K."/>
        </authorList>
    </citation>
    <scope>NUCLEOTIDE SEQUENCE</scope>
    <source>
        <strain evidence="1">JCM 11563</strain>
    </source>
</reference>